<dbReference type="InterPro" id="IPR050570">
    <property type="entry name" value="Cell_wall_metabolism_enzyme"/>
</dbReference>
<keyword evidence="3" id="KW-0645">Protease</keyword>
<feature type="transmembrane region" description="Helical" evidence="9">
    <location>
        <begin position="46"/>
        <end position="64"/>
    </location>
</feature>
<dbReference type="OrthoDB" id="9805070at2"/>
<dbReference type="InterPro" id="IPR016047">
    <property type="entry name" value="M23ase_b-sheet_dom"/>
</dbReference>
<feature type="domain" description="M23ase beta-sheet core" evidence="10">
    <location>
        <begin position="342"/>
        <end position="436"/>
    </location>
</feature>
<evidence type="ECO:0000256" key="9">
    <source>
        <dbReference type="SAM" id="Phobius"/>
    </source>
</evidence>
<dbReference type="GO" id="GO:0004222">
    <property type="term" value="F:metalloendopeptidase activity"/>
    <property type="evidence" value="ECO:0007669"/>
    <property type="project" value="TreeGrafter"/>
</dbReference>
<name>A0A3E1K7E6_9GAMM</name>
<dbReference type="Pfam" id="PF19425">
    <property type="entry name" value="Csd3_N2"/>
    <property type="match status" value="1"/>
</dbReference>
<organism evidence="13 14">
    <name type="scientific">Wenzhouxiangella sediminis</name>
    <dbReference type="NCBI Taxonomy" id="1792836"/>
    <lineage>
        <taxon>Bacteria</taxon>
        <taxon>Pseudomonadati</taxon>
        <taxon>Pseudomonadota</taxon>
        <taxon>Gammaproteobacteria</taxon>
        <taxon>Chromatiales</taxon>
        <taxon>Wenzhouxiangellaceae</taxon>
        <taxon>Wenzhouxiangella</taxon>
    </lineage>
</organism>
<dbReference type="InterPro" id="IPR007340">
    <property type="entry name" value="LysM_Opacity-associatedA"/>
</dbReference>
<keyword evidence="4" id="KW-0479">Metal-binding</keyword>
<dbReference type="GO" id="GO:0030313">
    <property type="term" value="C:cell envelope"/>
    <property type="evidence" value="ECO:0007669"/>
    <property type="project" value="UniProtKB-SubCell"/>
</dbReference>
<keyword evidence="7" id="KW-0482">Metalloprotease</keyword>
<evidence type="ECO:0000256" key="7">
    <source>
        <dbReference type="ARBA" id="ARBA00023049"/>
    </source>
</evidence>
<dbReference type="Pfam" id="PF01551">
    <property type="entry name" value="Peptidase_M23"/>
    <property type="match status" value="1"/>
</dbReference>
<keyword evidence="6" id="KW-0862">Zinc</keyword>
<feature type="domain" description="Opacity-associated protein A LysM-like" evidence="11">
    <location>
        <begin position="118"/>
        <end position="199"/>
    </location>
</feature>
<dbReference type="GO" id="GO:0042834">
    <property type="term" value="F:peptidoglycan binding"/>
    <property type="evidence" value="ECO:0007669"/>
    <property type="project" value="InterPro"/>
</dbReference>
<evidence type="ECO:0000313" key="13">
    <source>
        <dbReference type="EMBL" id="RFF29879.1"/>
    </source>
</evidence>
<evidence type="ECO:0000256" key="3">
    <source>
        <dbReference type="ARBA" id="ARBA00022670"/>
    </source>
</evidence>
<dbReference type="FunFam" id="2.70.70.10:FF:000002">
    <property type="entry name" value="Murein DD-endopeptidase MepM"/>
    <property type="match status" value="1"/>
</dbReference>
<keyword evidence="9" id="KW-1133">Transmembrane helix</keyword>
<dbReference type="AlphaFoldDB" id="A0A3E1K7E6"/>
<dbReference type="Pfam" id="PF04225">
    <property type="entry name" value="LysM_OapA"/>
    <property type="match status" value="1"/>
</dbReference>
<dbReference type="EMBL" id="QUZK01000041">
    <property type="protein sequence ID" value="RFF29879.1"/>
    <property type="molecule type" value="Genomic_DNA"/>
</dbReference>
<evidence type="ECO:0000256" key="8">
    <source>
        <dbReference type="SAM" id="MobiDB-lite"/>
    </source>
</evidence>
<dbReference type="Gene3D" id="3.10.450.350">
    <property type="match status" value="2"/>
</dbReference>
<comment type="cofactor">
    <cofactor evidence="1">
        <name>Zn(2+)</name>
        <dbReference type="ChEBI" id="CHEBI:29105"/>
    </cofactor>
</comment>
<dbReference type="InterPro" id="IPR011055">
    <property type="entry name" value="Dup_hybrid_motif"/>
</dbReference>
<evidence type="ECO:0000256" key="5">
    <source>
        <dbReference type="ARBA" id="ARBA00022801"/>
    </source>
</evidence>
<evidence type="ECO:0000259" key="11">
    <source>
        <dbReference type="Pfam" id="PF04225"/>
    </source>
</evidence>
<feature type="region of interest" description="Disordered" evidence="8">
    <location>
        <begin position="1"/>
        <end position="25"/>
    </location>
</feature>
<dbReference type="PANTHER" id="PTHR21666">
    <property type="entry name" value="PEPTIDASE-RELATED"/>
    <property type="match status" value="1"/>
</dbReference>
<dbReference type="SUPFAM" id="SSF51261">
    <property type="entry name" value="Duplicated hybrid motif"/>
    <property type="match status" value="1"/>
</dbReference>
<evidence type="ECO:0000259" key="10">
    <source>
        <dbReference type="Pfam" id="PF01551"/>
    </source>
</evidence>
<evidence type="ECO:0000259" key="12">
    <source>
        <dbReference type="Pfam" id="PF19425"/>
    </source>
</evidence>
<dbReference type="RefSeq" id="WP_116651113.1">
    <property type="nucleotide sequence ID" value="NZ_QUZK01000041.1"/>
</dbReference>
<evidence type="ECO:0000256" key="6">
    <source>
        <dbReference type="ARBA" id="ARBA00022833"/>
    </source>
</evidence>
<evidence type="ECO:0000313" key="14">
    <source>
        <dbReference type="Proteomes" id="UP000260351"/>
    </source>
</evidence>
<dbReference type="Gene3D" id="2.70.70.10">
    <property type="entry name" value="Glucose Permease (Domain IIA)"/>
    <property type="match status" value="1"/>
</dbReference>
<keyword evidence="9" id="KW-0812">Transmembrane</keyword>
<protein>
    <submittedName>
        <fullName evidence="13">Peptidase M23</fullName>
    </submittedName>
</protein>
<evidence type="ECO:0000256" key="1">
    <source>
        <dbReference type="ARBA" id="ARBA00001947"/>
    </source>
</evidence>
<accession>A0A3E1K7E6</accession>
<keyword evidence="14" id="KW-1185">Reference proteome</keyword>
<dbReference type="GO" id="GO:0006508">
    <property type="term" value="P:proteolysis"/>
    <property type="evidence" value="ECO:0007669"/>
    <property type="project" value="UniProtKB-KW"/>
</dbReference>
<keyword evidence="9" id="KW-0472">Membrane</keyword>
<comment type="subcellular location">
    <subcellularLocation>
        <location evidence="2">Cell envelope</location>
    </subcellularLocation>
</comment>
<gene>
    <name evidence="13" type="ORF">DZC52_10570</name>
</gene>
<feature type="domain" description="Csd3-like second N-terminal" evidence="12">
    <location>
        <begin position="213"/>
        <end position="330"/>
    </location>
</feature>
<evidence type="ECO:0000256" key="2">
    <source>
        <dbReference type="ARBA" id="ARBA00004196"/>
    </source>
</evidence>
<reference evidence="13 14" key="1">
    <citation type="submission" date="2018-08" db="EMBL/GenBank/DDBJ databases">
        <title>Wenzhouxiangella salilacus sp. nov., a novel bacterium isolated from a saline lake in Xinjiang Province, China.</title>
        <authorList>
            <person name="Han S."/>
        </authorList>
    </citation>
    <scope>NUCLEOTIDE SEQUENCE [LARGE SCALE GENOMIC DNA]</scope>
    <source>
        <strain evidence="13 14">XDB06</strain>
    </source>
</reference>
<dbReference type="Proteomes" id="UP000260351">
    <property type="component" value="Unassembled WGS sequence"/>
</dbReference>
<evidence type="ECO:0000256" key="4">
    <source>
        <dbReference type="ARBA" id="ARBA00022723"/>
    </source>
</evidence>
<dbReference type="PANTHER" id="PTHR21666:SF288">
    <property type="entry name" value="CELL DIVISION PROTEIN YTFB"/>
    <property type="match status" value="1"/>
</dbReference>
<proteinExistence type="predicted"/>
<dbReference type="InterPro" id="IPR045834">
    <property type="entry name" value="Csd3_N2"/>
</dbReference>
<comment type="caution">
    <text evidence="13">The sequence shown here is derived from an EMBL/GenBank/DDBJ whole genome shotgun (WGS) entry which is preliminary data.</text>
</comment>
<dbReference type="GO" id="GO:0046872">
    <property type="term" value="F:metal ion binding"/>
    <property type="evidence" value="ECO:0007669"/>
    <property type="project" value="UniProtKB-KW"/>
</dbReference>
<keyword evidence="5" id="KW-0378">Hydrolase</keyword>
<dbReference type="CDD" id="cd12797">
    <property type="entry name" value="M23_peptidase"/>
    <property type="match status" value="1"/>
</dbReference>
<sequence>MSRKSMATPGRSRPTRSLLDKVQPVLDTGRTATGHCARALRARPHVSLAAVGLVVLGVVVSLIPSGPQGSPAASTRPVELPQLAGAESDVQTPEVLTASVGNSLPQPTPAPQEAEASWRIVEIEPGQTLERVFRDLGLGAGLLHEIVTTTEQTRDLARIRPGDEFAFDIDPEEGFRALRTELDEDAWLYVERDEDGLTTRTEPRAVERRIVEASGTINSSLYNDAREAGLSDAMIMRLATIFGWDIDFALDIRDGDRFALIYEEVWREGEYLRDGAILAARFVNQGDAFEAVRFDAGNGPEYFAPDGRPMRKAFLRTPLNFARVSSNFNPRRLHPVTGRVRPHNGTDYAANVGTPVWAAGDGKVIEAGYTRPNGNYIFIKHGNNIVTRYLHLSRKVVSRGDRVRQGQTIGHVGATGLATGPHLHYEFLLNGVHRNPRTIDLPPADPLPAEHMAEFSRMGDSLLARLDTLAPPAALMASRGSESCQGVDSSC</sequence>